<dbReference type="InterPro" id="IPR000073">
    <property type="entry name" value="AB_hydrolase_1"/>
</dbReference>
<comment type="caution">
    <text evidence="2">The sequence shown here is derived from an EMBL/GenBank/DDBJ whole genome shotgun (WGS) entry which is preliminary data.</text>
</comment>
<name>A0A6A8G6J5_9EURY</name>
<gene>
    <name evidence="2" type="ORF">GJR99_06615</name>
</gene>
<proteinExistence type="predicted"/>
<dbReference type="PRINTS" id="PR00111">
    <property type="entry name" value="ABHYDROLASE"/>
</dbReference>
<dbReference type="SUPFAM" id="SSF53474">
    <property type="entry name" value="alpha/beta-Hydrolases"/>
    <property type="match status" value="1"/>
</dbReference>
<dbReference type="AlphaFoldDB" id="A0A6A8G6J5"/>
<evidence type="ECO:0000259" key="1">
    <source>
        <dbReference type="Pfam" id="PF00561"/>
    </source>
</evidence>
<sequence length="338" mass="36292">MSRNWTRWLTGAGILLGVASGALWRWQQRLLADLAAGSELVETEHGTIEVATRGSGYPVLVLHGTPGGYDQALFAGEAMFDGVQVIAPSRPGFLRTPLTDDGSPRAEAALLDALLDDLDVEETLVVGISGGGPAALQLAAEYPERVSGLILGAAVTIETESRTYGVPVHPLVDPILTSAPALALRSGVFGLLQRFAPDRLIEITHSKASTLEGDDLEAYVAFVTSNPEHRQRFLDMVSTVRPAGARVEGTLNDERWFEHLPLADYGAIECPVLVLHGEFDAPVPMTHATFVAERVPDAELVRLEGDHFLMVGPDAERGGEAIQRFSESIIATSEQRTV</sequence>
<dbReference type="Gene3D" id="3.40.50.1820">
    <property type="entry name" value="alpha/beta hydrolase"/>
    <property type="match status" value="1"/>
</dbReference>
<evidence type="ECO:0000313" key="2">
    <source>
        <dbReference type="EMBL" id="MRW96248.1"/>
    </source>
</evidence>
<reference evidence="2 3" key="1">
    <citation type="submission" date="2019-11" db="EMBL/GenBank/DDBJ databases">
        <title>Whole genome sequence of Haloferax sp. MBLA0078.</title>
        <authorList>
            <person name="Seo M.-J."/>
            <person name="Cho E.-S."/>
        </authorList>
    </citation>
    <scope>NUCLEOTIDE SEQUENCE [LARGE SCALE GENOMIC DNA]</scope>
    <source>
        <strain evidence="2 3">MBLA0078</strain>
    </source>
</reference>
<protein>
    <submittedName>
        <fullName evidence="2">Alpha/beta fold hydrolase</fullName>
    </submittedName>
</protein>
<keyword evidence="2" id="KW-0378">Hydrolase</keyword>
<feature type="domain" description="AB hydrolase-1" evidence="1">
    <location>
        <begin position="57"/>
        <end position="309"/>
    </location>
</feature>
<dbReference type="EMBL" id="WKJQ01000001">
    <property type="protein sequence ID" value="MRW96248.1"/>
    <property type="molecule type" value="Genomic_DNA"/>
</dbReference>
<dbReference type="InterPro" id="IPR029058">
    <property type="entry name" value="AB_hydrolase_fold"/>
</dbReference>
<dbReference type="InterPro" id="IPR050471">
    <property type="entry name" value="AB_hydrolase"/>
</dbReference>
<dbReference type="RefSeq" id="WP_151110471.1">
    <property type="nucleotide sequence ID" value="NZ_WKJQ01000001.1"/>
</dbReference>
<keyword evidence="3" id="KW-1185">Reference proteome</keyword>
<dbReference type="OrthoDB" id="9890at2157"/>
<dbReference type="PANTHER" id="PTHR43433:SF5">
    <property type="entry name" value="AB HYDROLASE-1 DOMAIN-CONTAINING PROTEIN"/>
    <property type="match status" value="1"/>
</dbReference>
<organism evidence="2 3">
    <name type="scientific">Haloferax marinum</name>
    <dbReference type="NCBI Taxonomy" id="2666143"/>
    <lineage>
        <taxon>Archaea</taxon>
        <taxon>Methanobacteriati</taxon>
        <taxon>Methanobacteriota</taxon>
        <taxon>Stenosarchaea group</taxon>
        <taxon>Halobacteria</taxon>
        <taxon>Halobacteriales</taxon>
        <taxon>Haloferacaceae</taxon>
        <taxon>Haloferax</taxon>
    </lineage>
</organism>
<dbReference type="Pfam" id="PF00561">
    <property type="entry name" value="Abhydrolase_1"/>
    <property type="match status" value="1"/>
</dbReference>
<dbReference type="GO" id="GO:0016787">
    <property type="term" value="F:hydrolase activity"/>
    <property type="evidence" value="ECO:0007669"/>
    <property type="project" value="UniProtKB-KW"/>
</dbReference>
<dbReference type="PANTHER" id="PTHR43433">
    <property type="entry name" value="HYDROLASE, ALPHA/BETA FOLD FAMILY PROTEIN"/>
    <property type="match status" value="1"/>
</dbReference>
<evidence type="ECO:0000313" key="3">
    <source>
        <dbReference type="Proteomes" id="UP000443423"/>
    </source>
</evidence>
<dbReference type="Proteomes" id="UP000443423">
    <property type="component" value="Unassembled WGS sequence"/>
</dbReference>
<accession>A0A6A8G6J5</accession>